<accession>A0A0B1SE23</accession>
<dbReference type="EMBL" id="KN574929">
    <property type="protein sequence ID" value="KHJ83144.1"/>
    <property type="molecule type" value="Genomic_DNA"/>
</dbReference>
<keyword evidence="3" id="KW-1185">Reference proteome</keyword>
<evidence type="ECO:0000256" key="1">
    <source>
        <dbReference type="SAM" id="Coils"/>
    </source>
</evidence>
<sequence length="128" mass="15041">MLREKALREKAEKELEQQKRITADLTNKLQCSYFMMLQMQEALRTNSYNQSLAIENTQLKERVEQLVKEKAELEQKLQEKQFGNDPLKVECEEKGDDGFDTNEIYCTKNELLLMALNYDMTTRHSPSS</sequence>
<proteinExistence type="predicted"/>
<evidence type="ECO:0000313" key="2">
    <source>
        <dbReference type="EMBL" id="KHJ83144.1"/>
    </source>
</evidence>
<dbReference type="Proteomes" id="UP000053660">
    <property type="component" value="Unassembled WGS sequence"/>
</dbReference>
<evidence type="ECO:0000313" key="3">
    <source>
        <dbReference type="Proteomes" id="UP000053660"/>
    </source>
</evidence>
<gene>
    <name evidence="2" type="ORF">OESDEN_17159</name>
</gene>
<dbReference type="AlphaFoldDB" id="A0A0B1SE23"/>
<keyword evidence="1" id="KW-0175">Coiled coil</keyword>
<dbReference type="OrthoDB" id="5871537at2759"/>
<name>A0A0B1SE23_OESDE</name>
<organism evidence="2 3">
    <name type="scientific">Oesophagostomum dentatum</name>
    <name type="common">Nodular worm</name>
    <dbReference type="NCBI Taxonomy" id="61180"/>
    <lineage>
        <taxon>Eukaryota</taxon>
        <taxon>Metazoa</taxon>
        <taxon>Ecdysozoa</taxon>
        <taxon>Nematoda</taxon>
        <taxon>Chromadorea</taxon>
        <taxon>Rhabditida</taxon>
        <taxon>Rhabditina</taxon>
        <taxon>Rhabditomorpha</taxon>
        <taxon>Strongyloidea</taxon>
        <taxon>Strongylidae</taxon>
        <taxon>Oesophagostomum</taxon>
    </lineage>
</organism>
<protein>
    <submittedName>
        <fullName evidence="2">Uncharacterized protein</fullName>
    </submittedName>
</protein>
<feature type="coiled-coil region" evidence="1">
    <location>
        <begin position="1"/>
        <end position="83"/>
    </location>
</feature>
<feature type="non-terminal residue" evidence="2">
    <location>
        <position position="128"/>
    </location>
</feature>
<reference evidence="2 3" key="1">
    <citation type="submission" date="2014-03" db="EMBL/GenBank/DDBJ databases">
        <title>Draft genome of the hookworm Oesophagostomum dentatum.</title>
        <authorList>
            <person name="Mitreva M."/>
        </authorList>
    </citation>
    <scope>NUCLEOTIDE SEQUENCE [LARGE SCALE GENOMIC DNA]</scope>
    <source>
        <strain evidence="2 3">OD-Hann</strain>
    </source>
</reference>